<dbReference type="InterPro" id="IPR001932">
    <property type="entry name" value="PPM-type_phosphatase-like_dom"/>
</dbReference>
<dbReference type="GO" id="GO:0016791">
    <property type="term" value="F:phosphatase activity"/>
    <property type="evidence" value="ECO:0007669"/>
    <property type="project" value="TreeGrafter"/>
</dbReference>
<evidence type="ECO:0000313" key="3">
    <source>
        <dbReference type="EMBL" id="MBI5170931.1"/>
    </source>
</evidence>
<dbReference type="EMBL" id="JACRIW010000113">
    <property type="protein sequence ID" value="MBI5170931.1"/>
    <property type="molecule type" value="Genomic_DNA"/>
</dbReference>
<dbReference type="Proteomes" id="UP000696931">
    <property type="component" value="Unassembled WGS sequence"/>
</dbReference>
<dbReference type="InterPro" id="IPR052016">
    <property type="entry name" value="Bact_Sigma-Reg"/>
</dbReference>
<protein>
    <submittedName>
        <fullName evidence="3">PP2C family protein-serine/threonine phosphatase</fullName>
    </submittedName>
</protein>
<dbReference type="SUPFAM" id="SSF81606">
    <property type="entry name" value="PP2C-like"/>
    <property type="match status" value="1"/>
</dbReference>
<dbReference type="PANTHER" id="PTHR43156:SF2">
    <property type="entry name" value="STAGE II SPORULATION PROTEIN E"/>
    <property type="match status" value="1"/>
</dbReference>
<dbReference type="AlphaFoldDB" id="A0A933SGK7"/>
<dbReference type="Pfam" id="PF07228">
    <property type="entry name" value="SpoIIE"/>
    <property type="match status" value="1"/>
</dbReference>
<keyword evidence="1" id="KW-0378">Hydrolase</keyword>
<organism evidence="3 4">
    <name type="scientific">Eiseniibacteriota bacterium</name>
    <dbReference type="NCBI Taxonomy" id="2212470"/>
    <lineage>
        <taxon>Bacteria</taxon>
        <taxon>Candidatus Eiseniibacteriota</taxon>
    </lineage>
</organism>
<name>A0A933SGK7_UNCEI</name>
<accession>A0A933SGK7</accession>
<dbReference type="SMART" id="SM00331">
    <property type="entry name" value="PP2C_SIG"/>
    <property type="match status" value="1"/>
</dbReference>
<sequence length="391" mass="42395">MIQTKSFYRSLEKILAAAGKVKKRETFALRIAPALLEGMKGSLGVTAVHLYERKKDGFGTPKTWGAKRADLGADLARRFASTGDDHIGELPWVGDVSSERVGLLAVGGVDGPLLVMFGPARGAIEKGASRTEFAAALNSLLFAIRQHLEKSELHDLIEQARAIQLSLLPPAKCEFAGYDIHAESFPASSVGGDLYDFLPVAPGTMGLAVADASGHGLPAALQARDVAVGLRMGVERDLKLVAAIEKLNRVIHRSGLTSRFISLMFGELESNGNFAYVNAGHPPAMLMDERGIHELSVGGIVLGPDPTASYKLGFTHVDRGATLVLYSDGVIERGTTWGEEFGMAKVRKWLKDTRKMTSKEAVDDLMRRLDEHAPRKPFEDDVTIMVVKRHK</sequence>
<feature type="domain" description="PPM-type phosphatase" evidence="2">
    <location>
        <begin position="175"/>
        <end position="389"/>
    </location>
</feature>
<evidence type="ECO:0000256" key="1">
    <source>
        <dbReference type="ARBA" id="ARBA00022801"/>
    </source>
</evidence>
<evidence type="ECO:0000259" key="2">
    <source>
        <dbReference type="SMART" id="SM00331"/>
    </source>
</evidence>
<reference evidence="3" key="1">
    <citation type="submission" date="2020-07" db="EMBL/GenBank/DDBJ databases">
        <title>Huge and variable diversity of episymbiotic CPR bacteria and DPANN archaea in groundwater ecosystems.</title>
        <authorList>
            <person name="He C.Y."/>
            <person name="Keren R."/>
            <person name="Whittaker M."/>
            <person name="Farag I.F."/>
            <person name="Doudna J."/>
            <person name="Cate J.H.D."/>
            <person name="Banfield J.F."/>
        </authorList>
    </citation>
    <scope>NUCLEOTIDE SEQUENCE</scope>
    <source>
        <strain evidence="3">NC_groundwater_1813_Pr3_B-0.1um_71_17</strain>
    </source>
</reference>
<dbReference type="InterPro" id="IPR036457">
    <property type="entry name" value="PPM-type-like_dom_sf"/>
</dbReference>
<comment type="caution">
    <text evidence="3">The sequence shown here is derived from an EMBL/GenBank/DDBJ whole genome shotgun (WGS) entry which is preliminary data.</text>
</comment>
<dbReference type="PANTHER" id="PTHR43156">
    <property type="entry name" value="STAGE II SPORULATION PROTEIN E-RELATED"/>
    <property type="match status" value="1"/>
</dbReference>
<evidence type="ECO:0000313" key="4">
    <source>
        <dbReference type="Proteomes" id="UP000696931"/>
    </source>
</evidence>
<proteinExistence type="predicted"/>
<gene>
    <name evidence="3" type="ORF">HZA61_15685</name>
</gene>
<dbReference type="Gene3D" id="3.60.40.10">
    <property type="entry name" value="PPM-type phosphatase domain"/>
    <property type="match status" value="1"/>
</dbReference>